<dbReference type="Pfam" id="PF00230">
    <property type="entry name" value="MIP"/>
    <property type="match status" value="1"/>
</dbReference>
<dbReference type="EMBL" id="KL198023">
    <property type="protein sequence ID" value="KDQ17737.1"/>
    <property type="molecule type" value="Genomic_DNA"/>
</dbReference>
<dbReference type="InterPro" id="IPR000425">
    <property type="entry name" value="MIP"/>
</dbReference>
<feature type="transmembrane region" description="Helical" evidence="10">
    <location>
        <begin position="55"/>
        <end position="75"/>
    </location>
</feature>
<feature type="transmembrane region" description="Helical" evidence="10">
    <location>
        <begin position="224"/>
        <end position="248"/>
    </location>
</feature>
<keyword evidence="7 10" id="KW-0472">Membrane</keyword>
<dbReference type="FunFam" id="1.20.1080.10:FF:000027">
    <property type="entry name" value="MIP aquaporin"/>
    <property type="match status" value="1"/>
</dbReference>
<name>A0A067N0Q2_BOTB1</name>
<evidence type="ECO:0000256" key="8">
    <source>
        <dbReference type="ARBA" id="ARBA00034651"/>
    </source>
</evidence>
<dbReference type="SUPFAM" id="SSF81338">
    <property type="entry name" value="Aquaporin-like"/>
    <property type="match status" value="1"/>
</dbReference>
<evidence type="ECO:0000256" key="3">
    <source>
        <dbReference type="ARBA" id="ARBA00022448"/>
    </source>
</evidence>
<dbReference type="GO" id="GO:0005886">
    <property type="term" value="C:plasma membrane"/>
    <property type="evidence" value="ECO:0007669"/>
    <property type="project" value="TreeGrafter"/>
</dbReference>
<feature type="transmembrane region" description="Helical" evidence="10">
    <location>
        <begin position="188"/>
        <end position="212"/>
    </location>
</feature>
<keyword evidence="12" id="KW-1185">Reference proteome</keyword>
<proteinExistence type="inferred from homology"/>
<evidence type="ECO:0000256" key="2">
    <source>
        <dbReference type="ARBA" id="ARBA00006175"/>
    </source>
</evidence>
<evidence type="ECO:0000313" key="11">
    <source>
        <dbReference type="EMBL" id="KDQ17737.1"/>
    </source>
</evidence>
<keyword evidence="6 10" id="KW-1133">Transmembrane helix</keyword>
<dbReference type="NCBIfam" id="TIGR00861">
    <property type="entry name" value="MIP"/>
    <property type="match status" value="1"/>
</dbReference>
<dbReference type="InterPro" id="IPR050363">
    <property type="entry name" value="MIP/Aquaporin"/>
</dbReference>
<comment type="catalytic activity">
    <reaction evidence="8">
        <text>H2O(in) = H2O(out)</text>
        <dbReference type="Rhea" id="RHEA:29667"/>
        <dbReference type="ChEBI" id="CHEBI:15377"/>
    </reaction>
</comment>
<evidence type="ECO:0000256" key="7">
    <source>
        <dbReference type="ARBA" id="ARBA00023136"/>
    </source>
</evidence>
<dbReference type="Proteomes" id="UP000027195">
    <property type="component" value="Unassembled WGS sequence"/>
</dbReference>
<keyword evidence="5" id="KW-0677">Repeat</keyword>
<evidence type="ECO:0000256" key="10">
    <source>
        <dbReference type="SAM" id="Phobius"/>
    </source>
</evidence>
<dbReference type="CDD" id="cd00333">
    <property type="entry name" value="MIP"/>
    <property type="match status" value="1"/>
</dbReference>
<evidence type="ECO:0000256" key="6">
    <source>
        <dbReference type="ARBA" id="ARBA00022989"/>
    </source>
</evidence>
<accession>A0A067N0Q2</accession>
<protein>
    <recommendedName>
        <fullName evidence="13">Aquaporin</fullName>
    </recommendedName>
</protein>
<dbReference type="HOGENOM" id="CLU_020019_9_0_1"/>
<keyword evidence="4 9" id="KW-0812">Transmembrane</keyword>
<evidence type="ECO:0000313" key="12">
    <source>
        <dbReference type="Proteomes" id="UP000027195"/>
    </source>
</evidence>
<gene>
    <name evidence="11" type="ORF">BOTBODRAFT_172164</name>
</gene>
<dbReference type="AlphaFoldDB" id="A0A067N0Q2"/>
<dbReference type="PRINTS" id="PR00783">
    <property type="entry name" value="MINTRINSICP"/>
</dbReference>
<evidence type="ECO:0000256" key="9">
    <source>
        <dbReference type="RuleBase" id="RU000477"/>
    </source>
</evidence>
<feature type="transmembrane region" description="Helical" evidence="10">
    <location>
        <begin position="276"/>
        <end position="296"/>
    </location>
</feature>
<dbReference type="InterPro" id="IPR022357">
    <property type="entry name" value="MIP_CS"/>
</dbReference>
<dbReference type="InterPro" id="IPR023271">
    <property type="entry name" value="Aquaporin-like"/>
</dbReference>
<comment type="similarity">
    <text evidence="2 9">Belongs to the MIP/aquaporin (TC 1.A.8) family.</text>
</comment>
<dbReference type="PANTHER" id="PTHR43829">
    <property type="entry name" value="AQUAPORIN OR AQUAGLYCEROPORIN RELATED"/>
    <property type="match status" value="1"/>
</dbReference>
<keyword evidence="3 9" id="KW-0813">Transport</keyword>
<dbReference type="OrthoDB" id="3222at2759"/>
<dbReference type="InParanoid" id="A0A067N0Q2"/>
<comment type="subcellular location">
    <subcellularLocation>
        <location evidence="1">Membrane</location>
        <topology evidence="1">Multi-pass membrane protein</topology>
    </subcellularLocation>
</comment>
<dbReference type="PANTHER" id="PTHR43829:SF9">
    <property type="entry name" value="AQUAPORIN-9"/>
    <property type="match status" value="1"/>
</dbReference>
<evidence type="ECO:0008006" key="13">
    <source>
        <dbReference type="Google" id="ProtNLM"/>
    </source>
</evidence>
<dbReference type="PROSITE" id="PS00221">
    <property type="entry name" value="MIP"/>
    <property type="match status" value="1"/>
</dbReference>
<evidence type="ECO:0000256" key="4">
    <source>
        <dbReference type="ARBA" id="ARBA00022692"/>
    </source>
</evidence>
<dbReference type="GO" id="GO:0015254">
    <property type="term" value="F:glycerol channel activity"/>
    <property type="evidence" value="ECO:0007669"/>
    <property type="project" value="TreeGrafter"/>
</dbReference>
<feature type="transmembrane region" description="Helical" evidence="10">
    <location>
        <begin position="138"/>
        <end position="158"/>
    </location>
</feature>
<sequence>MASIRTHPTVFSDNDLKAQTPVAPSYFDDNVHAVDQEVRFPTRWSKIRHHIREPFAEFLGTLILILFGTGVNAQATLSGSTAVSAAPQGSSLSGAFGWAVGIALGAWVSGGISGGHINPAVTITMATFRGFPWKKVPIYILAQIVGAVCGAGIVYANYHTAIDLYEGGRGIRTVPGTAALFGTYASPYMTNVSCFFEEFMVTAILLITIFAVTDKRNGPPPNGLIPLVLFITLLGISAAFGMQTSFALNPARDFGPRLLTYMVGYGREVWNYRRQYWIWTPVLATTSGALFGAFIYDVMLYTGTDSIINKPRGGASSHSDQDRVSDAV</sequence>
<evidence type="ECO:0000256" key="5">
    <source>
        <dbReference type="ARBA" id="ARBA00022737"/>
    </source>
</evidence>
<feature type="transmembrane region" description="Helical" evidence="10">
    <location>
        <begin position="95"/>
        <end position="117"/>
    </location>
</feature>
<evidence type="ECO:0000256" key="1">
    <source>
        <dbReference type="ARBA" id="ARBA00004141"/>
    </source>
</evidence>
<dbReference type="STRING" id="930990.A0A067N0Q2"/>
<dbReference type="GO" id="GO:0015250">
    <property type="term" value="F:water channel activity"/>
    <property type="evidence" value="ECO:0007669"/>
    <property type="project" value="TreeGrafter"/>
</dbReference>
<dbReference type="Gene3D" id="1.20.1080.10">
    <property type="entry name" value="Glycerol uptake facilitator protein"/>
    <property type="match status" value="1"/>
</dbReference>
<reference evidence="12" key="1">
    <citation type="journal article" date="2014" name="Proc. Natl. Acad. Sci. U.S.A.">
        <title>Extensive sampling of basidiomycete genomes demonstrates inadequacy of the white-rot/brown-rot paradigm for wood decay fungi.</title>
        <authorList>
            <person name="Riley R."/>
            <person name="Salamov A.A."/>
            <person name="Brown D.W."/>
            <person name="Nagy L.G."/>
            <person name="Floudas D."/>
            <person name="Held B.W."/>
            <person name="Levasseur A."/>
            <person name="Lombard V."/>
            <person name="Morin E."/>
            <person name="Otillar R."/>
            <person name="Lindquist E.A."/>
            <person name="Sun H."/>
            <person name="LaButti K.M."/>
            <person name="Schmutz J."/>
            <person name="Jabbour D."/>
            <person name="Luo H."/>
            <person name="Baker S.E."/>
            <person name="Pisabarro A.G."/>
            <person name="Walton J.D."/>
            <person name="Blanchette R.A."/>
            <person name="Henrissat B."/>
            <person name="Martin F."/>
            <person name="Cullen D."/>
            <person name="Hibbett D.S."/>
            <person name="Grigoriev I.V."/>
        </authorList>
    </citation>
    <scope>NUCLEOTIDE SEQUENCE [LARGE SCALE GENOMIC DNA]</scope>
    <source>
        <strain evidence="12">FD-172 SS1</strain>
    </source>
</reference>
<organism evidence="11 12">
    <name type="scientific">Botryobasidium botryosum (strain FD-172 SS1)</name>
    <dbReference type="NCBI Taxonomy" id="930990"/>
    <lineage>
        <taxon>Eukaryota</taxon>
        <taxon>Fungi</taxon>
        <taxon>Dikarya</taxon>
        <taxon>Basidiomycota</taxon>
        <taxon>Agaricomycotina</taxon>
        <taxon>Agaricomycetes</taxon>
        <taxon>Cantharellales</taxon>
        <taxon>Botryobasidiaceae</taxon>
        <taxon>Botryobasidium</taxon>
    </lineage>
</organism>